<proteinExistence type="predicted"/>
<evidence type="ECO:0000313" key="3">
    <source>
        <dbReference type="EMBL" id="KAK5079601.1"/>
    </source>
</evidence>
<feature type="signal peptide" evidence="2">
    <location>
        <begin position="1"/>
        <end position="21"/>
    </location>
</feature>
<dbReference type="Proteomes" id="UP001345013">
    <property type="component" value="Unassembled WGS sequence"/>
</dbReference>
<accession>A0ABR0JYW7</accession>
<dbReference type="EMBL" id="JAVRRG010000182">
    <property type="protein sequence ID" value="KAK5079601.1"/>
    <property type="molecule type" value="Genomic_DNA"/>
</dbReference>
<keyword evidence="4" id="KW-1185">Reference proteome</keyword>
<feature type="region of interest" description="Disordered" evidence="1">
    <location>
        <begin position="111"/>
        <end position="134"/>
    </location>
</feature>
<protein>
    <submittedName>
        <fullName evidence="3">Uncharacterized protein</fullName>
    </submittedName>
</protein>
<gene>
    <name evidence="3" type="ORF">LTR24_009106</name>
</gene>
<organism evidence="3 4">
    <name type="scientific">Lithohypha guttulata</name>
    <dbReference type="NCBI Taxonomy" id="1690604"/>
    <lineage>
        <taxon>Eukaryota</taxon>
        <taxon>Fungi</taxon>
        <taxon>Dikarya</taxon>
        <taxon>Ascomycota</taxon>
        <taxon>Pezizomycotina</taxon>
        <taxon>Eurotiomycetes</taxon>
        <taxon>Chaetothyriomycetidae</taxon>
        <taxon>Chaetothyriales</taxon>
        <taxon>Trichomeriaceae</taxon>
        <taxon>Lithohypha</taxon>
    </lineage>
</organism>
<evidence type="ECO:0000313" key="4">
    <source>
        <dbReference type="Proteomes" id="UP001345013"/>
    </source>
</evidence>
<reference evidence="3 4" key="1">
    <citation type="submission" date="2023-08" db="EMBL/GenBank/DDBJ databases">
        <title>Black Yeasts Isolated from many extreme environments.</title>
        <authorList>
            <person name="Coleine C."/>
            <person name="Stajich J.E."/>
            <person name="Selbmann L."/>
        </authorList>
    </citation>
    <scope>NUCLEOTIDE SEQUENCE [LARGE SCALE GENOMIC DNA]</scope>
    <source>
        <strain evidence="3 4">CCFEE 5885</strain>
    </source>
</reference>
<keyword evidence="2" id="KW-0732">Signal</keyword>
<comment type="caution">
    <text evidence="3">The sequence shown here is derived from an EMBL/GenBank/DDBJ whole genome shotgun (WGS) entry which is preliminary data.</text>
</comment>
<evidence type="ECO:0000256" key="1">
    <source>
        <dbReference type="SAM" id="MobiDB-lite"/>
    </source>
</evidence>
<feature type="chain" id="PRO_5047286575" evidence="2">
    <location>
        <begin position="22"/>
        <end position="159"/>
    </location>
</feature>
<name>A0ABR0JYW7_9EURO</name>
<sequence length="159" mass="16525">MIRMLPLIVSTAFAFFNDVQAVGVGDAGANEACASRMNGTMLTDVSYAICDANGQGKENFVLKDASCVPGGPFESDYAVGPYATATRTFSEHWTRADAEGAKVFTFSTVTTPSSDAADESSTLTSSPALATDSTSATTTWPTVAAVAEALNRWSATASR</sequence>
<evidence type="ECO:0000256" key="2">
    <source>
        <dbReference type="SAM" id="SignalP"/>
    </source>
</evidence>